<comment type="caution">
    <text evidence="11">The sequence shown here is derived from an EMBL/GenBank/DDBJ whole genome shotgun (WGS) entry which is preliminary data.</text>
</comment>
<keyword evidence="12" id="KW-1185">Reference proteome</keyword>
<evidence type="ECO:0000313" key="11">
    <source>
        <dbReference type="EMBL" id="KAK9768177.1"/>
    </source>
</evidence>
<dbReference type="CDD" id="cd06141">
    <property type="entry name" value="WRN_exo"/>
    <property type="match status" value="1"/>
</dbReference>
<dbReference type="Proteomes" id="UP001479436">
    <property type="component" value="Unassembled WGS sequence"/>
</dbReference>
<keyword evidence="6" id="KW-0460">Magnesium</keyword>
<evidence type="ECO:0000313" key="12">
    <source>
        <dbReference type="Proteomes" id="UP001479436"/>
    </source>
</evidence>
<dbReference type="PANTHER" id="PTHR13620">
    <property type="entry name" value="3-5 EXONUCLEASE"/>
    <property type="match status" value="1"/>
</dbReference>
<reference evidence="11 12" key="1">
    <citation type="submission" date="2023-04" db="EMBL/GenBank/DDBJ databases">
        <title>Genome of Basidiobolus ranarum AG-B5.</title>
        <authorList>
            <person name="Stajich J.E."/>
            <person name="Carter-House D."/>
            <person name="Gryganskyi A."/>
        </authorList>
    </citation>
    <scope>NUCLEOTIDE SEQUENCE [LARGE SCALE GENOMIC DNA]</scope>
    <source>
        <strain evidence="11 12">AG-B5</strain>
    </source>
</reference>
<accession>A0ABR2X340</accession>
<keyword evidence="2" id="KW-0540">Nuclease</keyword>
<evidence type="ECO:0000256" key="4">
    <source>
        <dbReference type="ARBA" id="ARBA00022801"/>
    </source>
</evidence>
<evidence type="ECO:0000256" key="6">
    <source>
        <dbReference type="ARBA" id="ARBA00022842"/>
    </source>
</evidence>
<evidence type="ECO:0000256" key="1">
    <source>
        <dbReference type="ARBA" id="ARBA00004123"/>
    </source>
</evidence>
<evidence type="ECO:0000256" key="7">
    <source>
        <dbReference type="ARBA" id="ARBA00023242"/>
    </source>
</evidence>
<evidence type="ECO:0000256" key="2">
    <source>
        <dbReference type="ARBA" id="ARBA00022722"/>
    </source>
</evidence>
<keyword evidence="7" id="KW-0539">Nucleus</keyword>
<comment type="subcellular location">
    <subcellularLocation>
        <location evidence="1">Nucleus</location>
    </subcellularLocation>
</comment>
<dbReference type="SUPFAM" id="SSF53098">
    <property type="entry name" value="Ribonuclease H-like"/>
    <property type="match status" value="1"/>
</dbReference>
<organism evidence="11 12">
    <name type="scientific">Basidiobolus ranarum</name>
    <dbReference type="NCBI Taxonomy" id="34480"/>
    <lineage>
        <taxon>Eukaryota</taxon>
        <taxon>Fungi</taxon>
        <taxon>Fungi incertae sedis</taxon>
        <taxon>Zoopagomycota</taxon>
        <taxon>Entomophthoromycotina</taxon>
        <taxon>Basidiobolomycetes</taxon>
        <taxon>Basidiobolales</taxon>
        <taxon>Basidiobolaceae</taxon>
        <taxon>Basidiobolus</taxon>
    </lineage>
</organism>
<dbReference type="SMART" id="SM00474">
    <property type="entry name" value="35EXOc"/>
    <property type="match status" value="1"/>
</dbReference>
<dbReference type="PANTHER" id="PTHR13620:SF109">
    <property type="entry name" value="3'-5' EXONUCLEASE"/>
    <property type="match status" value="1"/>
</dbReference>
<dbReference type="InterPro" id="IPR036397">
    <property type="entry name" value="RNaseH_sf"/>
</dbReference>
<dbReference type="EMBL" id="JASJQH010000030">
    <property type="protein sequence ID" value="KAK9768177.1"/>
    <property type="molecule type" value="Genomic_DNA"/>
</dbReference>
<keyword evidence="3" id="KW-0479">Metal-binding</keyword>
<gene>
    <name evidence="11" type="ORF">K7432_001373</name>
</gene>
<dbReference type="InterPro" id="IPR012337">
    <property type="entry name" value="RNaseH-like_sf"/>
</dbReference>
<dbReference type="InterPro" id="IPR051132">
    <property type="entry name" value="3-5_Exonuclease_domain"/>
</dbReference>
<keyword evidence="5" id="KW-0269">Exonuclease</keyword>
<evidence type="ECO:0000256" key="3">
    <source>
        <dbReference type="ARBA" id="ARBA00022723"/>
    </source>
</evidence>
<evidence type="ECO:0000256" key="9">
    <source>
        <dbReference type="ARBA" id="ARBA00042761"/>
    </source>
</evidence>
<proteinExistence type="predicted"/>
<dbReference type="Pfam" id="PF01612">
    <property type="entry name" value="DNA_pol_A_exo1"/>
    <property type="match status" value="1"/>
</dbReference>
<dbReference type="InterPro" id="IPR002562">
    <property type="entry name" value="3'-5'_exonuclease_dom"/>
</dbReference>
<evidence type="ECO:0000256" key="5">
    <source>
        <dbReference type="ARBA" id="ARBA00022839"/>
    </source>
</evidence>
<name>A0ABR2X340_9FUNG</name>
<evidence type="ECO:0000259" key="10">
    <source>
        <dbReference type="SMART" id="SM00474"/>
    </source>
</evidence>
<feature type="domain" description="3'-5' exonuclease" evidence="10">
    <location>
        <begin position="234"/>
        <end position="412"/>
    </location>
</feature>
<protein>
    <recommendedName>
        <fullName evidence="8">3'-5' exonuclease</fullName>
    </recommendedName>
    <alternativeName>
        <fullName evidence="9">Werner Syndrome-like exonuclease</fullName>
    </alternativeName>
</protein>
<evidence type="ECO:0000256" key="8">
    <source>
        <dbReference type="ARBA" id="ARBA00040531"/>
    </source>
</evidence>
<keyword evidence="4" id="KW-0378">Hydrolase</keyword>
<dbReference type="Gene3D" id="3.30.420.10">
    <property type="entry name" value="Ribonuclease H-like superfamily/Ribonuclease H"/>
    <property type="match status" value="1"/>
</dbReference>
<sequence length="418" mass="47436">MFQLRPNSRKNIAILTQLNFCQLQKRTLTSNSNSKYSSPFRNVLQRIETKCVEEQKPIEVNRLRKYTQQLRTAPTTNGKAEPLDTISAVNTELRTKSEKTSSRFGNLNNREFLNQSRLPTEVSNTPSKVRSKNTIITENPISLSRNNVSSEKRVRTRNQVLVVCSQDLISTGRFKVKVQADPTKRTQSRFVPISQSTPQSERKVRNNVMLHMPILPDRAPSQPVEVKVLGGYRIYLCQSKRQCDEAVTMLRNSVQNRATPFLGFDTESTRYRLGSQVSVIQLASSNMCFIFQVGQIYQSTGKIPESLCKLLADPTILKAGVNATGDAAFLRKAHKLICDRIVNIDSIAQKLGHKHLSMIELVQKFGVDMNLDKTWRKKKWSQTHLTTKEVDYAANDAIASYRLFDALIKRSLIANVKC</sequence>